<evidence type="ECO:0000259" key="10">
    <source>
        <dbReference type="Pfam" id="PF04324"/>
    </source>
</evidence>
<dbReference type="InterPro" id="IPR023753">
    <property type="entry name" value="FAD/NAD-binding_dom"/>
</dbReference>
<evidence type="ECO:0000256" key="8">
    <source>
        <dbReference type="ARBA" id="ARBA00023004"/>
    </source>
</evidence>
<keyword evidence="6" id="KW-0479">Metal-binding</keyword>
<dbReference type="GO" id="GO:0051536">
    <property type="term" value="F:iron-sulfur cluster binding"/>
    <property type="evidence" value="ECO:0007669"/>
    <property type="project" value="UniProtKB-KW"/>
</dbReference>
<evidence type="ECO:0000256" key="6">
    <source>
        <dbReference type="ARBA" id="ARBA00022723"/>
    </source>
</evidence>
<comment type="caution">
    <text evidence="12">The sequence shown here is derived from an EMBL/GenBank/DDBJ whole genome shotgun (WGS) entry which is preliminary data.</text>
</comment>
<dbReference type="InterPro" id="IPR052034">
    <property type="entry name" value="NasD-like"/>
</dbReference>
<dbReference type="InterPro" id="IPR041854">
    <property type="entry name" value="BFD-like_2Fe2S-bd_dom_sf"/>
</dbReference>
<evidence type="ECO:0000256" key="2">
    <source>
        <dbReference type="ARBA" id="ARBA00001966"/>
    </source>
</evidence>
<proteinExistence type="inferred from homology"/>
<dbReference type="Gene3D" id="3.50.50.60">
    <property type="entry name" value="FAD/NAD(P)-binding domain"/>
    <property type="match status" value="2"/>
</dbReference>
<dbReference type="GO" id="GO:0046872">
    <property type="term" value="F:metal ion binding"/>
    <property type="evidence" value="ECO:0007669"/>
    <property type="project" value="UniProtKB-KW"/>
</dbReference>
<keyword evidence="5" id="KW-0349">Heme</keyword>
<reference evidence="12 13" key="1">
    <citation type="submission" date="2019-12" db="EMBL/GenBank/DDBJ databases">
        <authorList>
            <person name="Kim Y.S."/>
        </authorList>
    </citation>
    <scope>NUCLEOTIDE SEQUENCE [LARGE SCALE GENOMIC DNA]</scope>
    <source>
        <strain evidence="12 13">MMS17-SY077</strain>
    </source>
</reference>
<evidence type="ECO:0000256" key="7">
    <source>
        <dbReference type="ARBA" id="ARBA00023002"/>
    </source>
</evidence>
<dbReference type="PANTHER" id="PTHR43809:SF1">
    <property type="entry name" value="NITRITE REDUCTASE (NADH) LARGE SUBUNIT"/>
    <property type="match status" value="1"/>
</dbReference>
<sequence>MRVLVVGSGPVGARLAEELVPAVRSGSVELTLVGAEPVPAYNRVLVAEHAVGGPVFDEIVVQDPDALAEAGVRVRLGTRVVSVDAAARTALLEDGEPVEYDRIVFATGARANVPTLDGILRVARDRTSLERAGTALVGADDALPSGVTTLRDLEDAARVAAAVEGRRRIVVLGAGVLGLEFALLAARAGCEVVVVHHGPTPMPRNLDRGGGLTLAQSLRRAGVGIVAHSRAEAIAYRHDETTGEAHFDALVTADGKHVHGSLLVLSCGVGARSELATLAGLRVEQGVVVDRTLTSWSDPSVHAIGDCAHVADPPAEGDAGGRIGGGPSGLIGPGWQQADWLAARLSAEASGAPFDVPPPAERPAVVMLKGEGVDCVAVGDVAAEPWDSPEDGRRVAQWADPEHGAYVKTLTRAGVLTGFVAVGMPRTAAELTILFDRGGELPADRSLLLRFDGADHDPSSESATITPETTICWCNGVSAGRIADAAACGATCVSEVGAATRAGTGCGGCKDRIQAVLDGAMSPASVA</sequence>
<evidence type="ECO:0000256" key="1">
    <source>
        <dbReference type="ARBA" id="ARBA00001929"/>
    </source>
</evidence>
<evidence type="ECO:0000259" key="11">
    <source>
        <dbReference type="Pfam" id="PF07992"/>
    </source>
</evidence>
<evidence type="ECO:0000256" key="5">
    <source>
        <dbReference type="ARBA" id="ARBA00022617"/>
    </source>
</evidence>
<dbReference type="PRINTS" id="PR00411">
    <property type="entry name" value="PNDRDTASEI"/>
</dbReference>
<dbReference type="GO" id="GO:0016491">
    <property type="term" value="F:oxidoreductase activity"/>
    <property type="evidence" value="ECO:0007669"/>
    <property type="project" value="UniProtKB-KW"/>
</dbReference>
<dbReference type="Pfam" id="PF07992">
    <property type="entry name" value="Pyr_redox_2"/>
    <property type="match status" value="1"/>
</dbReference>
<dbReference type="Pfam" id="PF04324">
    <property type="entry name" value="Fer2_BFD"/>
    <property type="match status" value="1"/>
</dbReference>
<organism evidence="12 13">
    <name type="scientific">Agromyces seonyuensis</name>
    <dbReference type="NCBI Taxonomy" id="2662446"/>
    <lineage>
        <taxon>Bacteria</taxon>
        <taxon>Bacillati</taxon>
        <taxon>Actinomycetota</taxon>
        <taxon>Actinomycetes</taxon>
        <taxon>Micrococcales</taxon>
        <taxon>Microbacteriaceae</taxon>
        <taxon>Agromyces</taxon>
    </lineage>
</organism>
<dbReference type="AlphaFoldDB" id="A0A6I4NV84"/>
<dbReference type="InterPro" id="IPR036188">
    <property type="entry name" value="FAD/NAD-bd_sf"/>
</dbReference>
<feature type="domain" description="BFD-like [2Fe-2S]-binding" evidence="10">
    <location>
        <begin position="471"/>
        <end position="518"/>
    </location>
</feature>
<comment type="cofactor">
    <cofactor evidence="2">
        <name>[4Fe-4S] cluster</name>
        <dbReference type="ChEBI" id="CHEBI:49883"/>
    </cofactor>
</comment>
<dbReference type="PRINTS" id="PR00368">
    <property type="entry name" value="FADPNR"/>
</dbReference>
<evidence type="ECO:0000313" key="12">
    <source>
        <dbReference type="EMBL" id="MWB98288.1"/>
    </source>
</evidence>
<comment type="similarity">
    <text evidence="4">Belongs to the nitrite and sulfite reductase 4Fe-4S domain family.</text>
</comment>
<protein>
    <submittedName>
        <fullName evidence="12">NAD(P)/FAD-dependent oxidoreductase</fullName>
    </submittedName>
</protein>
<comment type="pathway">
    <text evidence="3">Nitrogen metabolism; nitrate reduction (assimilation).</text>
</comment>
<gene>
    <name evidence="12" type="ORF">GB864_06965</name>
</gene>
<evidence type="ECO:0000256" key="4">
    <source>
        <dbReference type="ARBA" id="ARBA00010429"/>
    </source>
</evidence>
<evidence type="ECO:0000256" key="9">
    <source>
        <dbReference type="ARBA" id="ARBA00023014"/>
    </source>
</evidence>
<dbReference type="Gene3D" id="1.10.10.1100">
    <property type="entry name" value="BFD-like [2Fe-2S]-binding domain"/>
    <property type="match status" value="1"/>
</dbReference>
<keyword evidence="7" id="KW-0560">Oxidoreductase</keyword>
<evidence type="ECO:0000313" key="13">
    <source>
        <dbReference type="Proteomes" id="UP000438182"/>
    </source>
</evidence>
<dbReference type="RefSeq" id="WP_160423629.1">
    <property type="nucleotide sequence ID" value="NZ_WSTA01000023.1"/>
</dbReference>
<feature type="domain" description="FAD/NAD(P)-binding" evidence="11">
    <location>
        <begin position="1"/>
        <end position="308"/>
    </location>
</feature>
<name>A0A6I4NV84_9MICO</name>
<evidence type="ECO:0000256" key="3">
    <source>
        <dbReference type="ARBA" id="ARBA00005096"/>
    </source>
</evidence>
<dbReference type="PANTHER" id="PTHR43809">
    <property type="entry name" value="NITRITE REDUCTASE (NADH) LARGE SUBUNIT"/>
    <property type="match status" value="1"/>
</dbReference>
<dbReference type="Proteomes" id="UP000438182">
    <property type="component" value="Unassembled WGS sequence"/>
</dbReference>
<keyword evidence="9" id="KW-0411">Iron-sulfur</keyword>
<keyword evidence="8" id="KW-0408">Iron</keyword>
<keyword evidence="13" id="KW-1185">Reference proteome</keyword>
<comment type="cofactor">
    <cofactor evidence="1">
        <name>siroheme</name>
        <dbReference type="ChEBI" id="CHEBI:60052"/>
    </cofactor>
</comment>
<accession>A0A6I4NV84</accession>
<dbReference type="SUPFAM" id="SSF51905">
    <property type="entry name" value="FAD/NAD(P)-binding domain"/>
    <property type="match status" value="2"/>
</dbReference>
<dbReference type="EMBL" id="WSTA01000023">
    <property type="protein sequence ID" value="MWB98288.1"/>
    <property type="molecule type" value="Genomic_DNA"/>
</dbReference>
<dbReference type="InterPro" id="IPR007419">
    <property type="entry name" value="BFD-like_2Fe2S-bd_dom"/>
</dbReference>